<proteinExistence type="predicted"/>
<dbReference type="AlphaFoldDB" id="A0A448XBE0"/>
<keyword evidence="2" id="KW-1185">Reference proteome</keyword>
<dbReference type="Proteomes" id="UP000784294">
    <property type="component" value="Unassembled WGS sequence"/>
</dbReference>
<protein>
    <submittedName>
        <fullName evidence="1">Uncharacterized protein</fullName>
    </submittedName>
</protein>
<accession>A0A448XBE0</accession>
<sequence>MTRLTPSRRYINTRICPSYEVTRPAGYFALQTHQYWQSCLQMRLFNWEIVCPQLVNDWTKCHNRTGRPRIAMQPRPGKCILLKHRVCWHAIETRSVGTGLLTSSAANWHETLGNEGKHLLEPGKRAEDEGSVKSWGLCYRLSRPFCKLLGQ</sequence>
<comment type="caution">
    <text evidence="1">The sequence shown here is derived from an EMBL/GenBank/DDBJ whole genome shotgun (WGS) entry which is preliminary data.</text>
</comment>
<evidence type="ECO:0000313" key="2">
    <source>
        <dbReference type="Proteomes" id="UP000784294"/>
    </source>
</evidence>
<evidence type="ECO:0000313" key="1">
    <source>
        <dbReference type="EMBL" id="VEL32865.1"/>
    </source>
</evidence>
<dbReference type="EMBL" id="CAAALY010244777">
    <property type="protein sequence ID" value="VEL32865.1"/>
    <property type="molecule type" value="Genomic_DNA"/>
</dbReference>
<name>A0A448XBE0_9PLAT</name>
<gene>
    <name evidence="1" type="ORF">PXEA_LOCUS26305</name>
</gene>
<reference evidence="1" key="1">
    <citation type="submission" date="2018-11" db="EMBL/GenBank/DDBJ databases">
        <authorList>
            <consortium name="Pathogen Informatics"/>
        </authorList>
    </citation>
    <scope>NUCLEOTIDE SEQUENCE</scope>
</reference>
<organism evidence="1 2">
    <name type="scientific">Protopolystoma xenopodis</name>
    <dbReference type="NCBI Taxonomy" id="117903"/>
    <lineage>
        <taxon>Eukaryota</taxon>
        <taxon>Metazoa</taxon>
        <taxon>Spiralia</taxon>
        <taxon>Lophotrochozoa</taxon>
        <taxon>Platyhelminthes</taxon>
        <taxon>Monogenea</taxon>
        <taxon>Polyopisthocotylea</taxon>
        <taxon>Polystomatidea</taxon>
        <taxon>Polystomatidae</taxon>
        <taxon>Protopolystoma</taxon>
    </lineage>
</organism>